<dbReference type="Proteomes" id="UP000023758">
    <property type="component" value="Unassembled WGS sequence"/>
</dbReference>
<dbReference type="PANTHER" id="PTHR13759">
    <property type="entry name" value="TWINFILIN"/>
    <property type="match status" value="1"/>
</dbReference>
<dbReference type="GO" id="GO:0051016">
    <property type="term" value="P:barbed-end actin filament capping"/>
    <property type="evidence" value="ECO:0007669"/>
    <property type="project" value="TreeGrafter"/>
</dbReference>
<comment type="similarity">
    <text evidence="2">Belongs to the actin-binding proteins ADF family. Twinfilin subfamily.</text>
</comment>
<dbReference type="GO" id="GO:0003785">
    <property type="term" value="F:actin monomer binding"/>
    <property type="evidence" value="ECO:0007669"/>
    <property type="project" value="TreeGrafter"/>
</dbReference>
<feature type="domain" description="ADF-H" evidence="9">
    <location>
        <begin position="4"/>
        <end position="146"/>
    </location>
</feature>
<evidence type="ECO:0000256" key="2">
    <source>
        <dbReference type="ARBA" id="ARBA00009557"/>
    </source>
</evidence>
<evidence type="ECO:0000313" key="10">
    <source>
        <dbReference type="EMBL" id="EZF52954.1"/>
    </source>
</evidence>
<dbReference type="HOGENOM" id="CLU_1016322_0_0_1"/>
<keyword evidence="3" id="KW-0963">Cytoplasm</keyword>
<dbReference type="Pfam" id="PF00241">
    <property type="entry name" value="Cofilin_ADF"/>
    <property type="match status" value="1"/>
</dbReference>
<gene>
    <name evidence="10" type="ORF">H103_04038</name>
</gene>
<dbReference type="GO" id="GO:0005884">
    <property type="term" value="C:actin filament"/>
    <property type="evidence" value="ECO:0007669"/>
    <property type="project" value="TreeGrafter"/>
</dbReference>
<proteinExistence type="inferred from homology"/>
<dbReference type="GO" id="GO:0005737">
    <property type="term" value="C:cytoplasm"/>
    <property type="evidence" value="ECO:0007669"/>
    <property type="project" value="TreeGrafter"/>
</dbReference>
<comment type="subcellular location">
    <subcellularLocation>
        <location evidence="1">Cytoplasm</location>
        <location evidence="1">Cytoskeleton</location>
    </subcellularLocation>
</comment>
<dbReference type="CDD" id="cd11285">
    <property type="entry name" value="ADF_Twf-N_like"/>
    <property type="match status" value="1"/>
</dbReference>
<evidence type="ECO:0000256" key="6">
    <source>
        <dbReference type="ARBA" id="ARBA00023212"/>
    </source>
</evidence>
<evidence type="ECO:0000256" key="5">
    <source>
        <dbReference type="ARBA" id="ARBA00023203"/>
    </source>
</evidence>
<dbReference type="PANTHER" id="PTHR13759:SF1">
    <property type="entry name" value="TWINFILIN"/>
    <property type="match status" value="1"/>
</dbReference>
<dbReference type="GO" id="GO:0030042">
    <property type="term" value="P:actin filament depolymerization"/>
    <property type="evidence" value="ECO:0007669"/>
    <property type="project" value="TreeGrafter"/>
</dbReference>
<dbReference type="EMBL" id="KK207833">
    <property type="protein sequence ID" value="EZF52954.1"/>
    <property type="molecule type" value="Genomic_DNA"/>
</dbReference>
<evidence type="ECO:0000256" key="8">
    <source>
        <dbReference type="SAM" id="MobiDB-lite"/>
    </source>
</evidence>
<dbReference type="GO" id="GO:0051015">
    <property type="term" value="F:actin filament binding"/>
    <property type="evidence" value="ECO:0007669"/>
    <property type="project" value="TreeGrafter"/>
</dbReference>
<dbReference type="SUPFAM" id="SSF55753">
    <property type="entry name" value="Actin depolymerizing proteins"/>
    <property type="match status" value="1"/>
</dbReference>
<dbReference type="PROSITE" id="PS51263">
    <property type="entry name" value="ADF_H"/>
    <property type="match status" value="1"/>
</dbReference>
<comment type="subunit">
    <text evidence="7">Interacts with G-actin; ADP-actin form.</text>
</comment>
<protein>
    <recommendedName>
        <fullName evidence="9">ADF-H domain-containing protein</fullName>
    </recommendedName>
</protein>
<dbReference type="InterPro" id="IPR002108">
    <property type="entry name" value="ADF-H"/>
</dbReference>
<evidence type="ECO:0000259" key="9">
    <source>
        <dbReference type="PROSITE" id="PS51263"/>
    </source>
</evidence>
<name>A0A022W3T2_TRIRU</name>
<dbReference type="InterPro" id="IPR029006">
    <property type="entry name" value="ADF-H/Gelsolin-like_dom_sf"/>
</dbReference>
<evidence type="ECO:0000256" key="3">
    <source>
        <dbReference type="ARBA" id="ARBA00022490"/>
    </source>
</evidence>
<feature type="region of interest" description="Disordered" evidence="8">
    <location>
        <begin position="200"/>
        <end position="222"/>
    </location>
</feature>
<sequence>MQSGISVSTEVHDAFAGFISNPSLFCLPITITDEQLVPLQPISFSHGSSSDGDDNRQFFASLPSLADHLQPKTPIYLLLRRSQEHAETGLIALSFVPSNSPVRSKTLFASTRAALIRELGSENFAENIFATDVEEVLDEEEWKERELDLNAKSGAGGAGGDDRRDELMGEQERELNAVKRGENDARDMWKRRMDIGIGGTVSSDGNKGGQLSGAGASESSTLFKTGDGAEEALQILGQDGAAVFLVRHFFHIELANGCIFSPIESNNIHDRLLM</sequence>
<keyword evidence="5" id="KW-0009">Actin-binding</keyword>
<dbReference type="AlphaFoldDB" id="A0A022W3T2"/>
<feature type="region of interest" description="Disordered" evidence="8">
    <location>
        <begin position="148"/>
        <end position="180"/>
    </location>
</feature>
<accession>A0A022W3T2</accession>
<feature type="compositionally biased region" description="Basic and acidic residues" evidence="8">
    <location>
        <begin position="160"/>
        <end position="180"/>
    </location>
</feature>
<evidence type="ECO:0000256" key="4">
    <source>
        <dbReference type="ARBA" id="ARBA00022737"/>
    </source>
</evidence>
<evidence type="ECO:0000256" key="7">
    <source>
        <dbReference type="ARBA" id="ARBA00038532"/>
    </source>
</evidence>
<reference evidence="10" key="1">
    <citation type="submission" date="2014-02" db="EMBL/GenBank/DDBJ databases">
        <title>The Genome Sequence of Trichophyton rubrum (morphotype fischeri) CBS 288.86.</title>
        <authorList>
            <consortium name="The Broad Institute Genomics Platform"/>
            <person name="Cuomo C.A."/>
            <person name="White T.C."/>
            <person name="Graser Y."/>
            <person name="Martinez-Rossi N."/>
            <person name="Heitman J."/>
            <person name="Young S.K."/>
            <person name="Zeng Q."/>
            <person name="Gargeya S."/>
            <person name="Abouelleil A."/>
            <person name="Alvarado L."/>
            <person name="Chapman S.B."/>
            <person name="Gainer-Dewar J."/>
            <person name="Goldberg J."/>
            <person name="Griggs A."/>
            <person name="Gujja S."/>
            <person name="Hansen M."/>
            <person name="Howarth C."/>
            <person name="Imamovic A."/>
            <person name="Larimer J."/>
            <person name="Martinez D."/>
            <person name="Murphy C."/>
            <person name="Pearson M.D."/>
            <person name="Persinoti G."/>
            <person name="Poon T."/>
            <person name="Priest M."/>
            <person name="Roberts A.D."/>
            <person name="Saif S."/>
            <person name="Shea T.D."/>
            <person name="Sykes S.N."/>
            <person name="Wortman J."/>
            <person name="Nusbaum C."/>
            <person name="Birren B."/>
        </authorList>
    </citation>
    <scope>NUCLEOTIDE SEQUENCE [LARGE SCALE GENOMIC DNA]</scope>
    <source>
        <strain evidence="10">CBS 288.86</strain>
    </source>
</reference>
<evidence type="ECO:0000256" key="1">
    <source>
        <dbReference type="ARBA" id="ARBA00004245"/>
    </source>
</evidence>
<keyword evidence="4" id="KW-0677">Repeat</keyword>
<keyword evidence="6" id="KW-0206">Cytoskeleton</keyword>
<dbReference type="InterPro" id="IPR028458">
    <property type="entry name" value="Twinfilin"/>
</dbReference>
<dbReference type="Gene3D" id="3.40.20.10">
    <property type="entry name" value="Severin"/>
    <property type="match status" value="1"/>
</dbReference>
<organism evidence="10">
    <name type="scientific">Trichophyton rubrum CBS 288.86</name>
    <dbReference type="NCBI Taxonomy" id="1215330"/>
    <lineage>
        <taxon>Eukaryota</taxon>
        <taxon>Fungi</taxon>
        <taxon>Dikarya</taxon>
        <taxon>Ascomycota</taxon>
        <taxon>Pezizomycotina</taxon>
        <taxon>Eurotiomycetes</taxon>
        <taxon>Eurotiomycetidae</taxon>
        <taxon>Onygenales</taxon>
        <taxon>Arthrodermataceae</taxon>
        <taxon>Trichophyton</taxon>
    </lineage>
</organism>